<dbReference type="PANTHER" id="PTHR47208">
    <property type="entry name" value="OS02G0174800 PROTEIN"/>
    <property type="match status" value="1"/>
</dbReference>
<comment type="similarity">
    <text evidence="1">Belongs to the FLZ family.</text>
</comment>
<dbReference type="Proteomes" id="UP000636800">
    <property type="component" value="Chromosome 5"/>
</dbReference>
<evidence type="ECO:0000256" key="2">
    <source>
        <dbReference type="ARBA" id="ARBA00022723"/>
    </source>
</evidence>
<sequence>MLSRGNRFAEIPMENSSRCVATNSVFSPESFTGDSAARSSVFRSPLSFGGGAIGLGIVAAMSEGVAHRPKPATEDTPSARSMPIPIVPRHLPEAAKRRVRESAEEHEMDEEDECYTCVLSSVGGNSTRKRLFLNAGFDVAVAGAFGIFSVSPTPVTETYFLSCCYLCRKKLHGLDIFMYRGDKAFCSSECRFQQILTDERKEKKWSTKAAKPLKAVALPLLLSTSVVAA</sequence>
<gene>
    <name evidence="5" type="ORF">HPP92_010800</name>
</gene>
<evidence type="ECO:0000313" key="6">
    <source>
        <dbReference type="Proteomes" id="UP000636800"/>
    </source>
</evidence>
<organism evidence="5 6">
    <name type="scientific">Vanilla planifolia</name>
    <name type="common">Vanilla</name>
    <dbReference type="NCBI Taxonomy" id="51239"/>
    <lineage>
        <taxon>Eukaryota</taxon>
        <taxon>Viridiplantae</taxon>
        <taxon>Streptophyta</taxon>
        <taxon>Embryophyta</taxon>
        <taxon>Tracheophyta</taxon>
        <taxon>Spermatophyta</taxon>
        <taxon>Magnoliopsida</taxon>
        <taxon>Liliopsida</taxon>
        <taxon>Asparagales</taxon>
        <taxon>Orchidaceae</taxon>
        <taxon>Vanilloideae</taxon>
        <taxon>Vanilleae</taxon>
        <taxon>Vanilla</taxon>
    </lineage>
</organism>
<feature type="domain" description="FLZ-type" evidence="4">
    <location>
        <begin position="159"/>
        <end position="202"/>
    </location>
</feature>
<keyword evidence="6" id="KW-1185">Reference proteome</keyword>
<protein>
    <recommendedName>
        <fullName evidence="4">FLZ-type domain-containing protein</fullName>
    </recommendedName>
</protein>
<evidence type="ECO:0000256" key="1">
    <source>
        <dbReference type="ARBA" id="ARBA00009374"/>
    </source>
</evidence>
<reference evidence="5 6" key="1">
    <citation type="journal article" date="2020" name="Nat. Food">
        <title>A phased Vanilla planifolia genome enables genetic improvement of flavour and production.</title>
        <authorList>
            <person name="Hasing T."/>
            <person name="Tang H."/>
            <person name="Brym M."/>
            <person name="Khazi F."/>
            <person name="Huang T."/>
            <person name="Chambers A.H."/>
        </authorList>
    </citation>
    <scope>NUCLEOTIDE SEQUENCE [LARGE SCALE GENOMIC DNA]</scope>
    <source>
        <tissue evidence="5">Leaf</tissue>
    </source>
</reference>
<comment type="caution">
    <text evidence="5">The sequence shown here is derived from an EMBL/GenBank/DDBJ whole genome shotgun (WGS) entry which is preliminary data.</text>
</comment>
<dbReference type="GO" id="GO:0046872">
    <property type="term" value="F:metal ion binding"/>
    <property type="evidence" value="ECO:0007669"/>
    <property type="project" value="UniProtKB-KW"/>
</dbReference>
<dbReference type="InterPro" id="IPR007650">
    <property type="entry name" value="Zf-FLZ_dom"/>
</dbReference>
<keyword evidence="2" id="KW-0479">Metal-binding</keyword>
<dbReference type="EMBL" id="JADCNL010000005">
    <property type="protein sequence ID" value="KAG0479942.1"/>
    <property type="molecule type" value="Genomic_DNA"/>
</dbReference>
<proteinExistence type="inferred from homology"/>
<dbReference type="Pfam" id="PF04570">
    <property type="entry name" value="zf-FLZ"/>
    <property type="match status" value="1"/>
</dbReference>
<dbReference type="PANTHER" id="PTHR47208:SF1">
    <property type="entry name" value="OS02G0174800 PROTEIN"/>
    <property type="match status" value="1"/>
</dbReference>
<evidence type="ECO:0000256" key="3">
    <source>
        <dbReference type="PROSITE-ProRule" id="PRU01131"/>
    </source>
</evidence>
<dbReference type="OrthoDB" id="668733at2759"/>
<feature type="zinc finger region" description="FLZ-type" evidence="3">
    <location>
        <begin position="159"/>
        <end position="202"/>
    </location>
</feature>
<dbReference type="InterPro" id="IPR044604">
    <property type="entry name" value="FLZ12/13/14"/>
</dbReference>
<dbReference type="PROSITE" id="PS51795">
    <property type="entry name" value="ZF_FLZ"/>
    <property type="match status" value="1"/>
</dbReference>
<dbReference type="AlphaFoldDB" id="A0A835R4F3"/>
<accession>A0A835R4F3</accession>
<evidence type="ECO:0000313" key="5">
    <source>
        <dbReference type="EMBL" id="KAG0479942.1"/>
    </source>
</evidence>
<name>A0A835R4F3_VANPL</name>
<evidence type="ECO:0000259" key="4">
    <source>
        <dbReference type="PROSITE" id="PS51795"/>
    </source>
</evidence>